<dbReference type="PRINTS" id="PR00344">
    <property type="entry name" value="BCTRLSENSOR"/>
</dbReference>
<dbReference type="RefSeq" id="WP_277832038.1">
    <property type="nucleotide sequence ID" value="NZ_JARQZE010000004.1"/>
</dbReference>
<evidence type="ECO:0000259" key="11">
    <source>
        <dbReference type="PROSITE" id="PS50885"/>
    </source>
</evidence>
<evidence type="ECO:0000256" key="3">
    <source>
        <dbReference type="ARBA" id="ARBA00012438"/>
    </source>
</evidence>
<dbReference type="EMBL" id="JBHTMC010000026">
    <property type="protein sequence ID" value="MFD1264766.1"/>
    <property type="molecule type" value="Genomic_DNA"/>
</dbReference>
<dbReference type="CDD" id="cd16922">
    <property type="entry name" value="HATPase_EvgS-ArcB-TorS-like"/>
    <property type="match status" value="1"/>
</dbReference>
<dbReference type="InterPro" id="IPR003594">
    <property type="entry name" value="HATPase_dom"/>
</dbReference>
<dbReference type="Pfam" id="PF02518">
    <property type="entry name" value="HATPase_c"/>
    <property type="match status" value="1"/>
</dbReference>
<protein>
    <recommendedName>
        <fullName evidence="3">histidine kinase</fullName>
        <ecNumber evidence="3">2.7.13.3</ecNumber>
    </recommendedName>
</protein>
<evidence type="ECO:0000313" key="12">
    <source>
        <dbReference type="EMBL" id="MFD1264766.1"/>
    </source>
</evidence>
<keyword evidence="7" id="KW-0175">Coiled coil</keyword>
<keyword evidence="4" id="KW-0597">Phosphoprotein</keyword>
<keyword evidence="9" id="KW-0472">Membrane</keyword>
<evidence type="ECO:0000256" key="9">
    <source>
        <dbReference type="SAM" id="Phobius"/>
    </source>
</evidence>
<dbReference type="CDD" id="cd00082">
    <property type="entry name" value="HisKA"/>
    <property type="match status" value="1"/>
</dbReference>
<dbReference type="InterPro" id="IPR004358">
    <property type="entry name" value="Sig_transdc_His_kin-like_C"/>
</dbReference>
<dbReference type="SMART" id="SM00388">
    <property type="entry name" value="HisKA"/>
    <property type="match status" value="1"/>
</dbReference>
<reference evidence="13" key="1">
    <citation type="journal article" date="2019" name="Int. J. Syst. Evol. Microbiol.">
        <title>The Global Catalogue of Microorganisms (GCM) 10K type strain sequencing project: providing services to taxonomists for standard genome sequencing and annotation.</title>
        <authorList>
            <consortium name="The Broad Institute Genomics Platform"/>
            <consortium name="The Broad Institute Genome Sequencing Center for Infectious Disease"/>
            <person name="Wu L."/>
            <person name="Ma J."/>
        </authorList>
    </citation>
    <scope>NUCLEOTIDE SEQUENCE [LARGE SCALE GENOMIC DNA]</scope>
    <source>
        <strain evidence="13">CCUG 48884</strain>
    </source>
</reference>
<dbReference type="Gene3D" id="3.30.565.10">
    <property type="entry name" value="Histidine kinase-like ATPase, C-terminal domain"/>
    <property type="match status" value="1"/>
</dbReference>
<evidence type="ECO:0000256" key="7">
    <source>
        <dbReference type="SAM" id="Coils"/>
    </source>
</evidence>
<feature type="region of interest" description="Disordered" evidence="8">
    <location>
        <begin position="832"/>
        <end position="855"/>
    </location>
</feature>
<keyword evidence="9" id="KW-1133">Transmembrane helix</keyword>
<dbReference type="PANTHER" id="PTHR43047">
    <property type="entry name" value="TWO-COMPONENT HISTIDINE PROTEIN KINASE"/>
    <property type="match status" value="1"/>
</dbReference>
<feature type="transmembrane region" description="Helical" evidence="9">
    <location>
        <begin position="16"/>
        <end position="36"/>
    </location>
</feature>
<dbReference type="InterPro" id="IPR005467">
    <property type="entry name" value="His_kinase_dom"/>
</dbReference>
<keyword evidence="5" id="KW-0808">Transferase</keyword>
<dbReference type="SUPFAM" id="SSF47384">
    <property type="entry name" value="Homodimeric domain of signal transducing histidine kinase"/>
    <property type="match status" value="1"/>
</dbReference>
<name>A0ABW3WG50_9RHOO</name>
<sequence length="855" mass="94938">MATPTWFRDMNLRAKLIAIFVAIKVIPLVLLALFAWNAANELGHIVTTRAVSMSDVMRETQQRTGRTAIDDAIDALDDRSREAIEALTTGTARAVADFLYERDQDLLRAARLEPTVDGYRDFLESHLRRLEEHGPYEPSADGMQWVESAPQPRNTARVREPLPDNAANFHYRAPDSDSRYPLRPLFLEASFVDTNGQERIKVLSETGATLLDPALRDISRRENTFVRAEDYWPALQALKPGEIYVSRVIGAQVATHWIGEYTPAEALKRGLPFSPAESGYAGLENPVGKRFQGLVRWATPVVRDGRIIGYVTLALDHAHIMAFTDTPRPTPERHAPIADPGSGNYAFMWDLEGRNISHARDYFIHGYDPATGNPATPWIDTELYDEWQSSGMLWPAFSATVPSRRDQRLTRKPHPQSTASGLVGLDCRYLNFSPQCQGWHDMTEHGGSGSFAIHFSGIKKLTTVAAIPYYTGQYALSPRGFGYVTIGANVDDFHRAATESERRIGEIIATADLQNVREREGLVNSIRQSLRQTATGLTVSTLLMVLAVVMIAVWMANLLSRRITDIIGGIHRFQQGDLDHRLKAEGKDEMAELGRSFNSLADAMQASIRRIEEARITAEQANRMKSEFLANMSHELRTPLNGIIGFSELLSLEVEDEAHRSYAKTIHHSSEHLLAVLNDVLDLAKVEANRLTLSPRTFELGALVTSVGALHRVNAEAKGVALLTEVPVHPCYIDADPVRVRQLIENLLSNAVKFTQSGQIELCLTQQPGEVTVTVADTGCGMTHEELERIFEPFYQGQTFLNRNHGGTGLGLTLVKRLLDLMGGRISFDSSPGAGSTFSIHIPRAQPQMEKGEQP</sequence>
<feature type="coiled-coil region" evidence="7">
    <location>
        <begin position="604"/>
        <end position="631"/>
    </location>
</feature>
<dbReference type="InterPro" id="IPR003660">
    <property type="entry name" value="HAMP_dom"/>
</dbReference>
<accession>A0ABW3WG50</accession>
<comment type="catalytic activity">
    <reaction evidence="1">
        <text>ATP + protein L-histidine = ADP + protein N-phospho-L-histidine.</text>
        <dbReference type="EC" id="2.7.13.3"/>
    </reaction>
</comment>
<dbReference type="InterPro" id="IPR036890">
    <property type="entry name" value="HATPase_C_sf"/>
</dbReference>
<dbReference type="Pfam" id="PF00672">
    <property type="entry name" value="HAMP"/>
    <property type="match status" value="1"/>
</dbReference>
<organism evidence="12 13">
    <name type="scientific">Thauera mechernichensis</name>
    <dbReference type="NCBI Taxonomy" id="82788"/>
    <lineage>
        <taxon>Bacteria</taxon>
        <taxon>Pseudomonadati</taxon>
        <taxon>Pseudomonadota</taxon>
        <taxon>Betaproteobacteria</taxon>
        <taxon>Rhodocyclales</taxon>
        <taxon>Zoogloeaceae</taxon>
        <taxon>Thauera</taxon>
    </lineage>
</organism>
<dbReference type="Gene3D" id="1.10.287.130">
    <property type="match status" value="1"/>
</dbReference>
<dbReference type="PROSITE" id="PS50109">
    <property type="entry name" value="HIS_KIN"/>
    <property type="match status" value="1"/>
</dbReference>
<evidence type="ECO:0000256" key="6">
    <source>
        <dbReference type="ARBA" id="ARBA00022777"/>
    </source>
</evidence>
<dbReference type="GO" id="GO:0016301">
    <property type="term" value="F:kinase activity"/>
    <property type="evidence" value="ECO:0007669"/>
    <property type="project" value="UniProtKB-KW"/>
</dbReference>
<evidence type="ECO:0000313" key="13">
    <source>
        <dbReference type="Proteomes" id="UP001597158"/>
    </source>
</evidence>
<comment type="caution">
    <text evidence="12">The sequence shown here is derived from an EMBL/GenBank/DDBJ whole genome shotgun (WGS) entry which is preliminary data.</text>
</comment>
<dbReference type="Gene3D" id="6.10.340.10">
    <property type="match status" value="1"/>
</dbReference>
<dbReference type="Pfam" id="PF00512">
    <property type="entry name" value="HisKA"/>
    <property type="match status" value="1"/>
</dbReference>
<keyword evidence="6 12" id="KW-0418">Kinase</keyword>
<dbReference type="SUPFAM" id="SSF158472">
    <property type="entry name" value="HAMP domain-like"/>
    <property type="match status" value="1"/>
</dbReference>
<proteinExistence type="predicted"/>
<gene>
    <name evidence="12" type="ORF">ACFQ4M_14380</name>
</gene>
<comment type="subcellular location">
    <subcellularLocation>
        <location evidence="2">Membrane</location>
    </subcellularLocation>
</comment>
<evidence type="ECO:0000256" key="5">
    <source>
        <dbReference type="ARBA" id="ARBA00022679"/>
    </source>
</evidence>
<dbReference type="CDD" id="cd06225">
    <property type="entry name" value="HAMP"/>
    <property type="match status" value="1"/>
</dbReference>
<dbReference type="InterPro" id="IPR036097">
    <property type="entry name" value="HisK_dim/P_sf"/>
</dbReference>
<dbReference type="Proteomes" id="UP001597158">
    <property type="component" value="Unassembled WGS sequence"/>
</dbReference>
<dbReference type="SMART" id="SM00304">
    <property type="entry name" value="HAMP"/>
    <property type="match status" value="1"/>
</dbReference>
<dbReference type="PROSITE" id="PS50885">
    <property type="entry name" value="HAMP"/>
    <property type="match status" value="1"/>
</dbReference>
<dbReference type="SUPFAM" id="SSF55874">
    <property type="entry name" value="ATPase domain of HSP90 chaperone/DNA topoisomerase II/histidine kinase"/>
    <property type="match status" value="1"/>
</dbReference>
<feature type="transmembrane region" description="Helical" evidence="9">
    <location>
        <begin position="534"/>
        <end position="556"/>
    </location>
</feature>
<evidence type="ECO:0000256" key="8">
    <source>
        <dbReference type="SAM" id="MobiDB-lite"/>
    </source>
</evidence>
<evidence type="ECO:0000256" key="2">
    <source>
        <dbReference type="ARBA" id="ARBA00004370"/>
    </source>
</evidence>
<feature type="domain" description="HAMP" evidence="11">
    <location>
        <begin position="557"/>
        <end position="609"/>
    </location>
</feature>
<feature type="domain" description="Histidine kinase" evidence="10">
    <location>
        <begin position="631"/>
        <end position="846"/>
    </location>
</feature>
<keyword evidence="13" id="KW-1185">Reference proteome</keyword>
<keyword evidence="9" id="KW-0812">Transmembrane</keyword>
<evidence type="ECO:0000256" key="1">
    <source>
        <dbReference type="ARBA" id="ARBA00000085"/>
    </source>
</evidence>
<dbReference type="InterPro" id="IPR003661">
    <property type="entry name" value="HisK_dim/P_dom"/>
</dbReference>
<dbReference type="EC" id="2.7.13.3" evidence="3"/>
<evidence type="ECO:0000256" key="4">
    <source>
        <dbReference type="ARBA" id="ARBA00022553"/>
    </source>
</evidence>
<dbReference type="SMART" id="SM00387">
    <property type="entry name" value="HATPase_c"/>
    <property type="match status" value="1"/>
</dbReference>
<evidence type="ECO:0000259" key="10">
    <source>
        <dbReference type="PROSITE" id="PS50109"/>
    </source>
</evidence>